<reference evidence="1" key="1">
    <citation type="journal article" date="2020" name="Stud. Mycol.">
        <title>101 Dothideomycetes genomes: a test case for predicting lifestyles and emergence of pathogens.</title>
        <authorList>
            <person name="Haridas S."/>
            <person name="Albert R."/>
            <person name="Binder M."/>
            <person name="Bloem J."/>
            <person name="Labutti K."/>
            <person name="Salamov A."/>
            <person name="Andreopoulos B."/>
            <person name="Baker S."/>
            <person name="Barry K."/>
            <person name="Bills G."/>
            <person name="Bluhm B."/>
            <person name="Cannon C."/>
            <person name="Castanera R."/>
            <person name="Culley D."/>
            <person name="Daum C."/>
            <person name="Ezra D."/>
            <person name="Gonzalez J."/>
            <person name="Henrissat B."/>
            <person name="Kuo A."/>
            <person name="Liang C."/>
            <person name="Lipzen A."/>
            <person name="Lutzoni F."/>
            <person name="Magnuson J."/>
            <person name="Mondo S."/>
            <person name="Nolan M."/>
            <person name="Ohm R."/>
            <person name="Pangilinan J."/>
            <person name="Park H.-J."/>
            <person name="Ramirez L."/>
            <person name="Alfaro M."/>
            <person name="Sun H."/>
            <person name="Tritt A."/>
            <person name="Yoshinaga Y."/>
            <person name="Zwiers L.-H."/>
            <person name="Turgeon B."/>
            <person name="Goodwin S."/>
            <person name="Spatafora J."/>
            <person name="Crous P."/>
            <person name="Grigoriev I."/>
        </authorList>
    </citation>
    <scope>NUCLEOTIDE SEQUENCE</scope>
    <source>
        <strain evidence="1">CBS 121739</strain>
    </source>
</reference>
<protein>
    <recommendedName>
        <fullName evidence="3">C2H2-type domain-containing protein</fullName>
    </recommendedName>
</protein>
<proteinExistence type="predicted"/>
<dbReference type="GeneID" id="54488778"/>
<sequence>MAPRRRLDNKDAKHRSAEYYISQRKTFNKAEVNVRNHSPSTRTLKNLVHKKWEEYFRIVDGDAVEALKNFEMIDIYGFFDWWIEESCGSFDACSTLQTYWNVLGLVRHENFHLMVDPTTKEEATNARQSLAVKHRLRKEPKEKPIMRAEDEFECLQTLWSSREIIFDLELHRLVLALIIQLAGITGNRPKALLTLRYRHVQVALLPDPRGGSRPRVLIELKFEQTKGYLGQKDANTIPVPDILNETCLMLCPHITLLALAFRRGAFAVPDLTPAQFYDLKVLPGQRQQLIPWKEEVQDDYLFPRSVKTSLGIEVGHDHLPYDSLRQRLAKIGEVTGMALPVGAYCFRRGNGEALDSSSHISEAQRNLCLQHGPNSAVFQRNYLSRHITADTQAAFRGLEPQTDVMRVATGMSRTIDKRRPTRLNPEQQEEAHRHPRVQKLLREKLDLKAQMKDHGRTVKSFEGTALYDRYRLAKQAYEGEYIFQQRSLLRQMKQVFNSQQPVFDIESQIRKTGSDNEDGSKSLLSTRPELIPERVAALEALLQLVPSSPGSEHEDRAKAVQTLVELAHVQDGHPVVVRRQARRLLSPLPAPERPLSLDCKPLQCFLCLGNAKNPVAQRSWEFHSRGDLKKHLLRHAQKHEGKWPLTCPIDGERIIHQQHLLSHAHAKHKTPLIIR</sequence>
<accession>A0A6A6VSV1</accession>
<dbReference type="RefSeq" id="XP_033595285.1">
    <property type="nucleotide sequence ID" value="XM_033747724.1"/>
</dbReference>
<dbReference type="Pfam" id="PF11917">
    <property type="entry name" value="DUF3435"/>
    <property type="match status" value="1"/>
</dbReference>
<dbReference type="EMBL" id="ML996592">
    <property type="protein sequence ID" value="KAF2752834.1"/>
    <property type="molecule type" value="Genomic_DNA"/>
</dbReference>
<evidence type="ECO:0000313" key="2">
    <source>
        <dbReference type="Proteomes" id="UP000799437"/>
    </source>
</evidence>
<dbReference type="PANTHER" id="PTHR37535">
    <property type="entry name" value="FLUG DOMAIN PROTEIN"/>
    <property type="match status" value="1"/>
</dbReference>
<keyword evidence="2" id="KW-1185">Reference proteome</keyword>
<evidence type="ECO:0000313" key="1">
    <source>
        <dbReference type="EMBL" id="KAF2752834.1"/>
    </source>
</evidence>
<evidence type="ECO:0008006" key="3">
    <source>
        <dbReference type="Google" id="ProtNLM"/>
    </source>
</evidence>
<dbReference type="InterPro" id="IPR021842">
    <property type="entry name" value="DUF3435"/>
</dbReference>
<dbReference type="AlphaFoldDB" id="A0A6A6VSV1"/>
<name>A0A6A6VSV1_9PEZI</name>
<dbReference type="PANTHER" id="PTHR37535:SF2">
    <property type="entry name" value="FINGER DOMAIN PROTEIN, PUTATIVE (AFU_ORTHOLOGUE AFUA_6G09300)-RELATED"/>
    <property type="match status" value="1"/>
</dbReference>
<gene>
    <name evidence="1" type="ORF">EJ05DRAFT_505659</name>
</gene>
<dbReference type="OrthoDB" id="4485682at2759"/>
<dbReference type="Proteomes" id="UP000799437">
    <property type="component" value="Unassembled WGS sequence"/>
</dbReference>
<organism evidence="1 2">
    <name type="scientific">Pseudovirgaria hyperparasitica</name>
    <dbReference type="NCBI Taxonomy" id="470096"/>
    <lineage>
        <taxon>Eukaryota</taxon>
        <taxon>Fungi</taxon>
        <taxon>Dikarya</taxon>
        <taxon>Ascomycota</taxon>
        <taxon>Pezizomycotina</taxon>
        <taxon>Dothideomycetes</taxon>
        <taxon>Dothideomycetes incertae sedis</taxon>
        <taxon>Acrospermales</taxon>
        <taxon>Acrospermaceae</taxon>
        <taxon>Pseudovirgaria</taxon>
    </lineage>
</organism>